<gene>
    <name evidence="2" type="ORF">AVEN_232117_1</name>
    <name evidence="3" type="ORF">AVEN_66077_1</name>
</gene>
<sequence>MSHPALTWHPGNLNGSRCNSSSTEVGVLAAITGRSPIPPAGGTYCHWRRGFNAPINAITYKSEIPLTYLIHVLVVPPGSSIISFMLKI</sequence>
<reference evidence="3 4" key="1">
    <citation type="journal article" date="2019" name="Sci. Rep.">
        <title>Orb-weaving spider Araneus ventricosus genome elucidates the spidroin gene catalogue.</title>
        <authorList>
            <person name="Kono N."/>
            <person name="Nakamura H."/>
            <person name="Ohtoshi R."/>
            <person name="Moran D.A.P."/>
            <person name="Shinohara A."/>
            <person name="Yoshida Y."/>
            <person name="Fujiwara M."/>
            <person name="Mori M."/>
            <person name="Tomita M."/>
            <person name="Arakawa K."/>
        </authorList>
    </citation>
    <scope>NUCLEOTIDE SEQUENCE [LARGE SCALE GENOMIC DNA]</scope>
</reference>
<dbReference type="AlphaFoldDB" id="A0A4Y1ZMG9"/>
<dbReference type="EMBL" id="BGPR01075994">
    <property type="protein sequence ID" value="GBL58673.1"/>
    <property type="molecule type" value="Genomic_DNA"/>
</dbReference>
<dbReference type="Proteomes" id="UP000499080">
    <property type="component" value="Unassembled WGS sequence"/>
</dbReference>
<organism evidence="3 4">
    <name type="scientific">Araneus ventricosus</name>
    <name type="common">Orbweaver spider</name>
    <name type="synonym">Epeira ventricosa</name>
    <dbReference type="NCBI Taxonomy" id="182803"/>
    <lineage>
        <taxon>Eukaryota</taxon>
        <taxon>Metazoa</taxon>
        <taxon>Ecdysozoa</taxon>
        <taxon>Arthropoda</taxon>
        <taxon>Chelicerata</taxon>
        <taxon>Arachnida</taxon>
        <taxon>Araneae</taxon>
        <taxon>Araneomorphae</taxon>
        <taxon>Entelegynae</taxon>
        <taxon>Araneoidea</taxon>
        <taxon>Araneidae</taxon>
        <taxon>Araneus</taxon>
    </lineage>
</organism>
<dbReference type="EMBL" id="BGPR01075987">
    <property type="protein sequence ID" value="GBL58605.1"/>
    <property type="molecule type" value="Genomic_DNA"/>
</dbReference>
<keyword evidence="4" id="KW-1185">Reference proteome</keyword>
<keyword evidence="1" id="KW-0812">Transmembrane</keyword>
<protein>
    <submittedName>
        <fullName evidence="3">Uncharacterized protein</fullName>
    </submittedName>
</protein>
<evidence type="ECO:0000313" key="4">
    <source>
        <dbReference type="Proteomes" id="UP000499080"/>
    </source>
</evidence>
<keyword evidence="1" id="KW-0472">Membrane</keyword>
<comment type="caution">
    <text evidence="3">The sequence shown here is derived from an EMBL/GenBank/DDBJ whole genome shotgun (WGS) entry which is preliminary data.</text>
</comment>
<proteinExistence type="predicted"/>
<evidence type="ECO:0000313" key="2">
    <source>
        <dbReference type="EMBL" id="GBL58605.1"/>
    </source>
</evidence>
<keyword evidence="1" id="KW-1133">Transmembrane helix</keyword>
<evidence type="ECO:0000256" key="1">
    <source>
        <dbReference type="SAM" id="Phobius"/>
    </source>
</evidence>
<evidence type="ECO:0000313" key="3">
    <source>
        <dbReference type="EMBL" id="GBL58673.1"/>
    </source>
</evidence>
<name>A0A4Y1ZMG9_ARAVE</name>
<feature type="transmembrane region" description="Helical" evidence="1">
    <location>
        <begin position="68"/>
        <end position="86"/>
    </location>
</feature>
<accession>A0A4Y1ZMG9</accession>